<organism evidence="3 4">
    <name type="scientific">Pseudobacter ginsenosidimutans</name>
    <dbReference type="NCBI Taxonomy" id="661488"/>
    <lineage>
        <taxon>Bacteria</taxon>
        <taxon>Pseudomonadati</taxon>
        <taxon>Bacteroidota</taxon>
        <taxon>Chitinophagia</taxon>
        <taxon>Chitinophagales</taxon>
        <taxon>Chitinophagaceae</taxon>
        <taxon>Pseudobacter</taxon>
    </lineage>
</organism>
<dbReference type="SUPFAM" id="SSF89733">
    <property type="entry name" value="L-sulfolactate dehydrogenase-like"/>
    <property type="match status" value="1"/>
</dbReference>
<evidence type="ECO:0000313" key="3">
    <source>
        <dbReference type="EMBL" id="RZS69048.1"/>
    </source>
</evidence>
<dbReference type="Gene3D" id="3.30.1370.60">
    <property type="entry name" value="Hypothetical oxidoreductase yiak, domain 2"/>
    <property type="match status" value="1"/>
</dbReference>
<dbReference type="InterPro" id="IPR003767">
    <property type="entry name" value="Malate/L-lactate_DH-like"/>
</dbReference>
<sequence length="362" mass="39012">MAERIYSYQHLLHFTQNVFKQIGCSEEHAATAAKVLLSADLRGVDSHGVARLTGYVRLWEAKRVNAKPDIRIVHETPSTAVVDGDSGLGLVVAPYAMQVAIDKAKNVGTGWVSVEGSNHFGIAGYHGMMALEHDMIGIAMTNASPLVAPTFSSEKLLGTNPICVAIPAGKEFPFVADLATTTAANGKLEILQRKNLDTPLGWVQDANGQPTTNAHALKSGGALLPLGGDREHGSHKGYALGAMVDIFCGVLSGANYGPWVPPFPAYVPMPQSMPGKGIGHFFGAMRVDAFRPASEFKENMDNWLHRFRSAKPIEGEEKVLVPGDPEREMEQSRMEHGIPLLEPVAEDLQQLAAKLGISFELQ</sequence>
<name>A0A4Q7MNA3_9BACT</name>
<dbReference type="GO" id="GO:0016491">
    <property type="term" value="F:oxidoreductase activity"/>
    <property type="evidence" value="ECO:0007669"/>
    <property type="project" value="UniProtKB-KW"/>
</dbReference>
<dbReference type="AlphaFoldDB" id="A0A4Q7MNA3"/>
<evidence type="ECO:0000313" key="4">
    <source>
        <dbReference type="Proteomes" id="UP000293874"/>
    </source>
</evidence>
<comment type="similarity">
    <text evidence="1">Belongs to the LDH2/MDH2 oxidoreductase family.</text>
</comment>
<keyword evidence="4" id="KW-1185">Reference proteome</keyword>
<dbReference type="PANTHER" id="PTHR11091">
    <property type="entry name" value="OXIDOREDUCTASE-RELATED"/>
    <property type="match status" value="1"/>
</dbReference>
<protein>
    <submittedName>
        <fullName evidence="3">Malate dehydrogenase (NAD)</fullName>
    </submittedName>
</protein>
<dbReference type="EMBL" id="SGXA01000003">
    <property type="protein sequence ID" value="RZS69048.1"/>
    <property type="molecule type" value="Genomic_DNA"/>
</dbReference>
<dbReference type="InterPro" id="IPR043144">
    <property type="entry name" value="Mal/L-sulf/L-lact_DH-like_ah"/>
</dbReference>
<proteinExistence type="inferred from homology"/>
<dbReference type="PANTHER" id="PTHR11091:SF0">
    <property type="entry name" value="MALATE DEHYDROGENASE"/>
    <property type="match status" value="1"/>
</dbReference>
<evidence type="ECO:0000256" key="1">
    <source>
        <dbReference type="ARBA" id="ARBA00006056"/>
    </source>
</evidence>
<keyword evidence="2" id="KW-0560">Oxidoreductase</keyword>
<dbReference type="InterPro" id="IPR043143">
    <property type="entry name" value="Mal/L-sulf/L-lact_DH-like_NADP"/>
</dbReference>
<dbReference type="OrthoDB" id="9769447at2"/>
<dbReference type="RefSeq" id="WP_130543417.1">
    <property type="nucleotide sequence ID" value="NZ_CP042431.1"/>
</dbReference>
<dbReference type="Pfam" id="PF02615">
    <property type="entry name" value="Ldh_2"/>
    <property type="match status" value="1"/>
</dbReference>
<dbReference type="InterPro" id="IPR036111">
    <property type="entry name" value="Mal/L-sulfo/L-lacto_DH-like_sf"/>
</dbReference>
<reference evidence="3 4" key="1">
    <citation type="submission" date="2019-02" db="EMBL/GenBank/DDBJ databases">
        <title>Genomic Encyclopedia of Type Strains, Phase IV (KMG-IV): sequencing the most valuable type-strain genomes for metagenomic binning, comparative biology and taxonomic classification.</title>
        <authorList>
            <person name="Goeker M."/>
        </authorList>
    </citation>
    <scope>NUCLEOTIDE SEQUENCE [LARGE SCALE GENOMIC DNA]</scope>
    <source>
        <strain evidence="3 4">DSM 18116</strain>
    </source>
</reference>
<gene>
    <name evidence="3" type="ORF">EV199_4872</name>
</gene>
<evidence type="ECO:0000256" key="2">
    <source>
        <dbReference type="ARBA" id="ARBA00023002"/>
    </source>
</evidence>
<accession>A0A4Q7MNA3</accession>
<dbReference type="Gene3D" id="1.10.1530.10">
    <property type="match status" value="1"/>
</dbReference>
<dbReference type="Proteomes" id="UP000293874">
    <property type="component" value="Unassembled WGS sequence"/>
</dbReference>
<comment type="caution">
    <text evidence="3">The sequence shown here is derived from an EMBL/GenBank/DDBJ whole genome shotgun (WGS) entry which is preliminary data.</text>
</comment>